<dbReference type="Proteomes" id="UP001164286">
    <property type="component" value="Unassembled WGS sequence"/>
</dbReference>
<evidence type="ECO:0000313" key="4">
    <source>
        <dbReference type="EMBL" id="KAI9634467.1"/>
    </source>
</evidence>
<feature type="region of interest" description="Disordered" evidence="3">
    <location>
        <begin position="55"/>
        <end position="75"/>
    </location>
</feature>
<evidence type="ECO:0000256" key="1">
    <source>
        <dbReference type="ARBA" id="ARBA00023125"/>
    </source>
</evidence>
<evidence type="ECO:0008006" key="6">
    <source>
        <dbReference type="Google" id="ProtNLM"/>
    </source>
</evidence>
<evidence type="ECO:0000256" key="2">
    <source>
        <dbReference type="PROSITE-ProRule" id="PRU00252"/>
    </source>
</evidence>
<dbReference type="AlphaFoldDB" id="A0AA38LRE4"/>
<dbReference type="SUPFAM" id="SSF50249">
    <property type="entry name" value="Nucleic acid-binding proteins"/>
    <property type="match status" value="1"/>
</dbReference>
<dbReference type="Pfam" id="PF00436">
    <property type="entry name" value="SSB"/>
    <property type="match status" value="1"/>
</dbReference>
<dbReference type="Gene3D" id="2.40.50.140">
    <property type="entry name" value="Nucleic acid-binding proteins"/>
    <property type="match status" value="1"/>
</dbReference>
<comment type="caution">
    <text evidence="4">The sequence shown here is derived from an EMBL/GenBank/DDBJ whole genome shotgun (WGS) entry which is preliminary data.</text>
</comment>
<dbReference type="RefSeq" id="XP_052944244.1">
    <property type="nucleotide sequence ID" value="XM_053089877.1"/>
</dbReference>
<keyword evidence="1 2" id="KW-0238">DNA-binding</keyword>
<keyword evidence="5" id="KW-1185">Reference proteome</keyword>
<evidence type="ECO:0000313" key="5">
    <source>
        <dbReference type="Proteomes" id="UP001164286"/>
    </source>
</evidence>
<dbReference type="PANTHER" id="PTHR10302:SF0">
    <property type="entry name" value="SINGLE-STRANDED DNA-BINDING PROTEIN, MITOCHONDRIAL"/>
    <property type="match status" value="1"/>
</dbReference>
<dbReference type="GeneID" id="77729082"/>
<reference evidence="4" key="1">
    <citation type="journal article" date="2022" name="G3 (Bethesda)">
        <title>High quality genome of the basidiomycete yeast Dioszegia hungarica PDD-24b-2 isolated from cloud water.</title>
        <authorList>
            <person name="Jarrige D."/>
            <person name="Haridas S."/>
            <person name="Bleykasten-Grosshans C."/>
            <person name="Joly M."/>
            <person name="Nadalig T."/>
            <person name="Sancelme M."/>
            <person name="Vuilleumier S."/>
            <person name="Grigoriev I.V."/>
            <person name="Amato P."/>
            <person name="Bringel F."/>
        </authorList>
    </citation>
    <scope>NUCLEOTIDE SEQUENCE</scope>
    <source>
        <strain evidence="4">PDD-24b-2</strain>
    </source>
</reference>
<evidence type="ECO:0000256" key="3">
    <source>
        <dbReference type="SAM" id="MobiDB-lite"/>
    </source>
</evidence>
<gene>
    <name evidence="4" type="ORF">MKK02DRAFT_37997</name>
</gene>
<dbReference type="PANTHER" id="PTHR10302">
    <property type="entry name" value="SINGLE-STRANDED DNA-BINDING PROTEIN"/>
    <property type="match status" value="1"/>
</dbReference>
<dbReference type="InterPro" id="IPR012340">
    <property type="entry name" value="NA-bd_OB-fold"/>
</dbReference>
<organism evidence="4 5">
    <name type="scientific">Dioszegia hungarica</name>
    <dbReference type="NCBI Taxonomy" id="4972"/>
    <lineage>
        <taxon>Eukaryota</taxon>
        <taxon>Fungi</taxon>
        <taxon>Dikarya</taxon>
        <taxon>Basidiomycota</taxon>
        <taxon>Agaricomycotina</taxon>
        <taxon>Tremellomycetes</taxon>
        <taxon>Tremellales</taxon>
        <taxon>Bulleribasidiaceae</taxon>
        <taxon>Dioszegia</taxon>
    </lineage>
</organism>
<proteinExistence type="predicted"/>
<sequence>MLASTRSSLLQTASAAKSRGFASSARKLDLSKVVLLGRLGNDPVLRTTSSGKPYYSYNVATSTGPPKEEEGRTPAPSTVWHTVFAFNEGSHAGLARVGKGSSVYVEADLEMRPTQSSDGQTQHDRALLRHLTMRVISRVKPAGEEDSAADE</sequence>
<dbReference type="InterPro" id="IPR000424">
    <property type="entry name" value="Primosome_PriB/ssb"/>
</dbReference>
<accession>A0AA38LRE4</accession>
<dbReference type="CDD" id="cd04496">
    <property type="entry name" value="SSB_OBF"/>
    <property type="match status" value="1"/>
</dbReference>
<protein>
    <recommendedName>
        <fullName evidence="6">Nucleic acid-binding protein</fullName>
    </recommendedName>
</protein>
<dbReference type="PROSITE" id="PS50935">
    <property type="entry name" value="SSB"/>
    <property type="match status" value="1"/>
</dbReference>
<dbReference type="GO" id="GO:0003697">
    <property type="term" value="F:single-stranded DNA binding"/>
    <property type="evidence" value="ECO:0007669"/>
    <property type="project" value="InterPro"/>
</dbReference>
<dbReference type="InterPro" id="IPR011344">
    <property type="entry name" value="ssDNA-bd"/>
</dbReference>
<dbReference type="GO" id="GO:0042645">
    <property type="term" value="C:mitochondrial nucleoid"/>
    <property type="evidence" value="ECO:0007669"/>
    <property type="project" value="TreeGrafter"/>
</dbReference>
<dbReference type="GO" id="GO:0006264">
    <property type="term" value="P:mitochondrial DNA replication"/>
    <property type="evidence" value="ECO:0007669"/>
    <property type="project" value="TreeGrafter"/>
</dbReference>
<name>A0AA38LRE4_9TREE</name>
<dbReference type="EMBL" id="JAKWFO010000007">
    <property type="protein sequence ID" value="KAI9634467.1"/>
    <property type="molecule type" value="Genomic_DNA"/>
</dbReference>